<evidence type="ECO:0000313" key="3">
    <source>
        <dbReference type="Proteomes" id="UP001235664"/>
    </source>
</evidence>
<organism evidence="2 3">
    <name type="scientific">Qipengyuania benthica</name>
    <dbReference type="NCBI Taxonomy" id="3067651"/>
    <lineage>
        <taxon>Bacteria</taxon>
        <taxon>Pseudomonadati</taxon>
        <taxon>Pseudomonadota</taxon>
        <taxon>Alphaproteobacteria</taxon>
        <taxon>Sphingomonadales</taxon>
        <taxon>Erythrobacteraceae</taxon>
        <taxon>Qipengyuania</taxon>
    </lineage>
</organism>
<feature type="region of interest" description="Disordered" evidence="1">
    <location>
        <begin position="210"/>
        <end position="231"/>
    </location>
</feature>
<dbReference type="RefSeq" id="WP_305930693.1">
    <property type="nucleotide sequence ID" value="NZ_JAVAIL010000005.1"/>
</dbReference>
<dbReference type="Proteomes" id="UP001235664">
    <property type="component" value="Unassembled WGS sequence"/>
</dbReference>
<evidence type="ECO:0008006" key="4">
    <source>
        <dbReference type="Google" id="ProtNLM"/>
    </source>
</evidence>
<keyword evidence="3" id="KW-1185">Reference proteome</keyword>
<gene>
    <name evidence="2" type="ORF">Q9K01_13740</name>
</gene>
<reference evidence="2 3" key="1">
    <citation type="submission" date="2023-08" db="EMBL/GenBank/DDBJ databases">
        <title>genomic of DY56.</title>
        <authorList>
            <person name="Wang Y."/>
        </authorList>
    </citation>
    <scope>NUCLEOTIDE SEQUENCE [LARGE SCALE GENOMIC DNA]</scope>
    <source>
        <strain evidence="2 3">DY56-A-20</strain>
    </source>
</reference>
<dbReference type="EMBL" id="JAVAIL010000005">
    <property type="protein sequence ID" value="MDP4540689.1"/>
    <property type="molecule type" value="Genomic_DNA"/>
</dbReference>
<name>A0ABT9HBI8_9SPHN</name>
<proteinExistence type="predicted"/>
<sequence>MTETKPPAKDRPRPWEPGFFAALRSGLSVAAAARLTGIHPTTVYSRASTNPAFLQRYQDTRTATGRVVRRRRGARTVATEWPDRFLEALAETSNVTAAAWRARVVPGKAYALRREDPGFAARWLAALTEGYQHLEMEVLGYLRDPEPKHKMDVASALRLLAAHRETVARERAFREEEEDEQAVFDRIDTFIDDMRNRRAANALILAHDGAPEIGAESTPEPVLESRDHDPV</sequence>
<accession>A0ABT9HBI8</accession>
<evidence type="ECO:0000313" key="2">
    <source>
        <dbReference type="EMBL" id="MDP4540689.1"/>
    </source>
</evidence>
<evidence type="ECO:0000256" key="1">
    <source>
        <dbReference type="SAM" id="MobiDB-lite"/>
    </source>
</evidence>
<protein>
    <recommendedName>
        <fullName evidence="4">Terminase small subunit</fullName>
    </recommendedName>
</protein>
<comment type="caution">
    <text evidence="2">The sequence shown here is derived from an EMBL/GenBank/DDBJ whole genome shotgun (WGS) entry which is preliminary data.</text>
</comment>